<organism evidence="10 11">
    <name type="scientific">Natrinema ejinorense</name>
    <dbReference type="NCBI Taxonomy" id="373386"/>
    <lineage>
        <taxon>Archaea</taxon>
        <taxon>Methanobacteriati</taxon>
        <taxon>Methanobacteriota</taxon>
        <taxon>Stenosarchaea group</taxon>
        <taxon>Halobacteria</taxon>
        <taxon>Halobacteriales</taxon>
        <taxon>Natrialbaceae</taxon>
        <taxon>Natrinema</taxon>
    </lineage>
</organism>
<evidence type="ECO:0000256" key="3">
    <source>
        <dbReference type="ARBA" id="ARBA00022475"/>
    </source>
</evidence>
<dbReference type="PANTHER" id="PTHR43386">
    <property type="entry name" value="OLIGOPEPTIDE TRANSPORT SYSTEM PERMEASE PROTEIN APPC"/>
    <property type="match status" value="1"/>
</dbReference>
<feature type="transmembrane region" description="Helical" evidence="7">
    <location>
        <begin position="251"/>
        <end position="272"/>
    </location>
</feature>
<evidence type="ECO:0000256" key="2">
    <source>
        <dbReference type="ARBA" id="ARBA00022448"/>
    </source>
</evidence>
<evidence type="ECO:0000313" key="11">
    <source>
        <dbReference type="Proteomes" id="UP000219689"/>
    </source>
</evidence>
<protein>
    <submittedName>
        <fullName evidence="10">ABC transporter permease</fullName>
    </submittedName>
</protein>
<dbReference type="Pfam" id="PF00528">
    <property type="entry name" value="BPD_transp_1"/>
    <property type="match status" value="1"/>
</dbReference>
<dbReference type="Proteomes" id="UP000219689">
    <property type="component" value="Unassembled WGS sequence"/>
</dbReference>
<keyword evidence="5 7" id="KW-1133">Transmembrane helix</keyword>
<keyword evidence="6 7" id="KW-0472">Membrane</keyword>
<dbReference type="EMBL" id="NXNI01000001">
    <property type="protein sequence ID" value="PCR92026.1"/>
    <property type="molecule type" value="Genomic_DNA"/>
</dbReference>
<evidence type="ECO:0000256" key="7">
    <source>
        <dbReference type="RuleBase" id="RU363032"/>
    </source>
</evidence>
<evidence type="ECO:0000256" key="8">
    <source>
        <dbReference type="SAM" id="MobiDB-lite"/>
    </source>
</evidence>
<dbReference type="InterPro" id="IPR050366">
    <property type="entry name" value="BP-dependent_transpt_permease"/>
</dbReference>
<dbReference type="InterPro" id="IPR035906">
    <property type="entry name" value="MetI-like_sf"/>
</dbReference>
<dbReference type="GO" id="GO:0055085">
    <property type="term" value="P:transmembrane transport"/>
    <property type="evidence" value="ECO:0007669"/>
    <property type="project" value="InterPro"/>
</dbReference>
<feature type="compositionally biased region" description="Acidic residues" evidence="8">
    <location>
        <begin position="12"/>
        <end position="25"/>
    </location>
</feature>
<keyword evidence="3" id="KW-1003">Cell membrane</keyword>
<dbReference type="AlphaFoldDB" id="A0A2A5QYV7"/>
<dbReference type="InterPro" id="IPR000515">
    <property type="entry name" value="MetI-like"/>
</dbReference>
<dbReference type="CDD" id="cd06261">
    <property type="entry name" value="TM_PBP2"/>
    <property type="match status" value="1"/>
</dbReference>
<evidence type="ECO:0000256" key="4">
    <source>
        <dbReference type="ARBA" id="ARBA00022692"/>
    </source>
</evidence>
<feature type="transmembrane region" description="Helical" evidence="7">
    <location>
        <begin position="292"/>
        <end position="311"/>
    </location>
</feature>
<keyword evidence="2 7" id="KW-0813">Transport</keyword>
<evidence type="ECO:0000256" key="1">
    <source>
        <dbReference type="ARBA" id="ARBA00004651"/>
    </source>
</evidence>
<sequence length="324" mass="35027">MAVTSEEHEPSPDEDSIDGEGDEAEPNVGLSYTIGQIKRDTTARIGMYIIGFMSAVAVFTTIDAVVFDYGFAKMFLHDPVRDPDNINDLRLLPPVGMGGELQYPLGTDDRGRDILTRLIYGTRIAMTAGFFATAIGTVGGTIIGAVSGYYGGWVDDVLQRVTETIYSIPFLVLVIAIMAALGNNIWFAIVGVGVISIPTFNRLIRSRVVSIREEEYVEAAKAAGVKDRNIILRHVIPNSFTPVLVQSTLQIGFAILTIAGLSFLGFGAQPPTPSWGQMLSGSRNHMINAPTYSIWPGLAILITVLGFNLFGDGLQDALDPRIDN</sequence>
<dbReference type="RefSeq" id="WP_097380956.1">
    <property type="nucleotide sequence ID" value="NZ_NXNI01000001.1"/>
</dbReference>
<comment type="similarity">
    <text evidence="7">Belongs to the binding-protein-dependent transport system permease family.</text>
</comment>
<feature type="domain" description="ABC transmembrane type-1" evidence="9">
    <location>
        <begin position="122"/>
        <end position="311"/>
    </location>
</feature>
<feature type="transmembrane region" description="Helical" evidence="7">
    <location>
        <begin position="124"/>
        <end position="150"/>
    </location>
</feature>
<gene>
    <name evidence="10" type="ORF">CP557_16755</name>
</gene>
<feature type="transmembrane region" description="Helical" evidence="7">
    <location>
        <begin position="45"/>
        <end position="67"/>
    </location>
</feature>
<evidence type="ECO:0000313" key="10">
    <source>
        <dbReference type="EMBL" id="PCR92026.1"/>
    </source>
</evidence>
<dbReference type="PROSITE" id="PS50928">
    <property type="entry name" value="ABC_TM1"/>
    <property type="match status" value="1"/>
</dbReference>
<comment type="caution">
    <text evidence="10">The sequence shown here is derived from an EMBL/GenBank/DDBJ whole genome shotgun (WGS) entry which is preliminary data.</text>
</comment>
<proteinExistence type="inferred from homology"/>
<dbReference type="PANTHER" id="PTHR43386:SF1">
    <property type="entry name" value="D,D-DIPEPTIDE TRANSPORT SYSTEM PERMEASE PROTEIN DDPC-RELATED"/>
    <property type="match status" value="1"/>
</dbReference>
<dbReference type="Gene3D" id="1.10.3720.10">
    <property type="entry name" value="MetI-like"/>
    <property type="match status" value="1"/>
</dbReference>
<feature type="region of interest" description="Disordered" evidence="8">
    <location>
        <begin position="1"/>
        <end position="28"/>
    </location>
</feature>
<evidence type="ECO:0000256" key="6">
    <source>
        <dbReference type="ARBA" id="ARBA00023136"/>
    </source>
</evidence>
<dbReference type="OrthoDB" id="312811at2157"/>
<name>A0A2A5QYV7_9EURY</name>
<reference evidence="10 11" key="1">
    <citation type="submission" date="2017-09" db="EMBL/GenBank/DDBJ databases">
        <title>Genome sequences of Natrinema ejinorence JCM 13890T.</title>
        <authorList>
            <person name="Roh S.W."/>
            <person name="Kim Y.B."/>
            <person name="Kim J.Y."/>
        </authorList>
    </citation>
    <scope>NUCLEOTIDE SEQUENCE [LARGE SCALE GENOMIC DNA]</scope>
    <source>
        <strain evidence="10 11">JCM 13890</strain>
    </source>
</reference>
<keyword evidence="11" id="KW-1185">Reference proteome</keyword>
<comment type="subcellular location">
    <subcellularLocation>
        <location evidence="1 7">Cell membrane</location>
        <topology evidence="1 7">Multi-pass membrane protein</topology>
    </subcellularLocation>
</comment>
<keyword evidence="4 7" id="KW-0812">Transmembrane</keyword>
<dbReference type="GO" id="GO:0005886">
    <property type="term" value="C:plasma membrane"/>
    <property type="evidence" value="ECO:0007669"/>
    <property type="project" value="UniProtKB-SubCell"/>
</dbReference>
<accession>A0A2A5QYV7</accession>
<dbReference type="SUPFAM" id="SSF161098">
    <property type="entry name" value="MetI-like"/>
    <property type="match status" value="1"/>
</dbReference>
<feature type="compositionally biased region" description="Basic and acidic residues" evidence="8">
    <location>
        <begin position="1"/>
        <end position="11"/>
    </location>
</feature>
<feature type="transmembrane region" description="Helical" evidence="7">
    <location>
        <begin position="170"/>
        <end position="197"/>
    </location>
</feature>
<evidence type="ECO:0000259" key="9">
    <source>
        <dbReference type="PROSITE" id="PS50928"/>
    </source>
</evidence>
<evidence type="ECO:0000256" key="5">
    <source>
        <dbReference type="ARBA" id="ARBA00022989"/>
    </source>
</evidence>